<feature type="region of interest" description="Disordered" evidence="11">
    <location>
        <begin position="493"/>
        <end position="516"/>
    </location>
</feature>
<evidence type="ECO:0000256" key="4">
    <source>
        <dbReference type="ARBA" id="ARBA00011938"/>
    </source>
</evidence>
<dbReference type="EC" id="2.4.1.265" evidence="4"/>
<dbReference type="OrthoDB" id="1689333at2759"/>
<feature type="region of interest" description="Disordered" evidence="11">
    <location>
        <begin position="658"/>
        <end position="700"/>
    </location>
</feature>
<dbReference type="InterPro" id="IPR004856">
    <property type="entry name" value="Glyco_trans_ALG6/ALG8"/>
</dbReference>
<comment type="similarity">
    <text evidence="3">Belongs to the ALG6/ALG8 glucosyltransferase family.</text>
</comment>
<keyword evidence="9 12" id="KW-1133">Transmembrane helix</keyword>
<protein>
    <recommendedName>
        <fullName evidence="4">dolichyl-P-Glc:Glc1Man9GlcNAc2-PP-dolichol alpha-1,3-glucosyltransferase</fullName>
        <ecNumber evidence="4">2.4.1.265</ecNumber>
    </recommendedName>
</protein>
<dbReference type="PANTHER" id="PTHR12413">
    <property type="entry name" value="DOLICHYL GLYCOSYLTRANSFERASE"/>
    <property type="match status" value="1"/>
</dbReference>
<feature type="transmembrane region" description="Helical" evidence="12">
    <location>
        <begin position="187"/>
        <end position="206"/>
    </location>
</feature>
<keyword evidence="10 12" id="KW-0472">Membrane</keyword>
<dbReference type="UniPathway" id="UPA00378"/>
<dbReference type="Pfam" id="PF03155">
    <property type="entry name" value="Alg6_Alg8"/>
    <property type="match status" value="1"/>
</dbReference>
<evidence type="ECO:0000256" key="13">
    <source>
        <dbReference type="SAM" id="SignalP"/>
    </source>
</evidence>
<feature type="transmembrane region" description="Helical" evidence="12">
    <location>
        <begin position="295"/>
        <end position="315"/>
    </location>
</feature>
<feature type="compositionally biased region" description="Gly residues" evidence="11">
    <location>
        <begin position="493"/>
        <end position="507"/>
    </location>
</feature>
<feature type="compositionally biased region" description="Low complexity" evidence="11">
    <location>
        <begin position="789"/>
        <end position="801"/>
    </location>
</feature>
<comment type="subcellular location">
    <subcellularLocation>
        <location evidence="1">Endoplasmic reticulum membrane</location>
        <topology evidence="1">Multi-pass membrane protein</topology>
    </subcellularLocation>
</comment>
<reference evidence="14" key="1">
    <citation type="journal article" date="2020" name="bioRxiv">
        <title>Comparative genomics of Chlamydomonas.</title>
        <authorList>
            <person name="Craig R.J."/>
            <person name="Hasan A.R."/>
            <person name="Ness R.W."/>
            <person name="Keightley P.D."/>
        </authorList>
    </citation>
    <scope>NUCLEOTIDE SEQUENCE</scope>
    <source>
        <strain evidence="14">CCAP 11/70</strain>
    </source>
</reference>
<keyword evidence="13" id="KW-0732">Signal</keyword>
<keyword evidence="8" id="KW-0256">Endoplasmic reticulum</keyword>
<evidence type="ECO:0000256" key="5">
    <source>
        <dbReference type="ARBA" id="ARBA00022676"/>
    </source>
</evidence>
<feature type="signal peptide" evidence="13">
    <location>
        <begin position="1"/>
        <end position="21"/>
    </location>
</feature>
<feature type="region of interest" description="Disordered" evidence="11">
    <location>
        <begin position="785"/>
        <end position="805"/>
    </location>
</feature>
<evidence type="ECO:0000256" key="10">
    <source>
        <dbReference type="ARBA" id="ARBA00023136"/>
    </source>
</evidence>
<evidence type="ECO:0000256" key="9">
    <source>
        <dbReference type="ARBA" id="ARBA00022989"/>
    </source>
</evidence>
<proteinExistence type="inferred from homology"/>
<feature type="transmembrane region" description="Helical" evidence="12">
    <location>
        <begin position="399"/>
        <end position="418"/>
    </location>
</feature>
<accession>A0A835Y1H5</accession>
<evidence type="ECO:0000256" key="1">
    <source>
        <dbReference type="ARBA" id="ARBA00004477"/>
    </source>
</evidence>
<evidence type="ECO:0000256" key="3">
    <source>
        <dbReference type="ARBA" id="ARBA00008715"/>
    </source>
</evidence>
<feature type="compositionally biased region" description="Basic and acidic residues" evidence="11">
    <location>
        <begin position="1111"/>
        <end position="1122"/>
    </location>
</feature>
<sequence>MGRAGSFGWAECVQLAVVATALKLLLVPTYRSTDFEVHRNWLAITHSLPLSQWYLDATSEWTLDYPPLFAWFEWALAQLAARVEPGMVVLTNLGYDSDAAVLFQRFSVMATDAVLLLAAYLLARGVGAAPFSPRAGASAASAGCCLFLLLATCAGLLLVDHVHFQYNGVLMGVLLLSLAAGRSGAPLLSGVLFAALLMLKHLFAYAGPVYFVLLLRHYCFGGEGEEAAEAAAAASGAEAQAGGRGKGRGGAGWFGRGLVRLAVLGCGVVAVFAAALGPFLALGQGKQLLSRLFPFGRGLLHAYWAANAWALYAAADKAAAAVLPRLAARGVPGLGWAAGLAEAGAGANLAGGLVGVSRFTVLPQVPPSATALAVLAALAPCLLALWAGDGRPRFLRRSLARAVGYALLCGFVWGYHVHEKAVLVALLPLALDAVSDRTAARRFLLLSAAGHYGLLPLLFRPQEYGVKIVLVLSYLAVTGAALSALHGRTPSAGGGGASEAAGGGSTPGQGRRQRRGRAGTGLLSRLEWAYVLGFAGVEAACGVLQASALGQRLPFAPLMLTSCYCAVGVVGVWGEMAVEWCREAAAGWKAISYLARKHKGVDVKNIFYSSTRCCSPAGSDNRGRLILRAYACAVRDCSDDPVARASALRRAKALHMTPAELEEDARKAEAARHRGMQQDGQQAAANEAVEDGRDAAQSPQANASDVCAAAASSAATPVAAASEAGCGGALPSAGDAGGIEHDSGGGVFGWPAARTSSAALAGAADSMDLDPSGCFQHGCFQQPTPTKRPASAAAGTSSATPGPLPLQAAAGNSSCSHSVCGTPAAAAAAAATTAFAAQRGAAATSTGGGAGDEACDGQWAPLLDLLDTCIDGMDHDLLDLTDKYDEYDNRTPCRAPQAPPPLLMDPPAAVRLLAPPRPHALLLPPPPRQQHSMVTGSLPAYASYARAGSSMGFRPACAPSPPAYQMLPQPVTAAGPPLLPPPPVHQAACGIAPQADPTAVEAPCASRMQPGVTRIAPLGASAPATGGDGTAPTARPDNPPLLPPLPTPQPQTPLHLQPPPRAVGSAAAVTTGPLRSHNSLPLPRLVGTASLPQSHSLRRSHTLRAPVDPHPAPHDQHPEPQPRRWPSLLDRFAPPAELASLVTCPSLPAAAAQPSNTRPYSTGNVALPYGGSGNLGLYGLGTAGATAASGSGFVPGRPLSGCLGLPSALPLAAPLSAPLPLLPSQSPALAAPAMALRSAVQAAGLLVAPAAGAHGFDVWGAMMPMGSGPLLHVGYDSTEVVTMGYDDDVWNSILMQG</sequence>
<feature type="transmembrane region" description="Helical" evidence="12">
    <location>
        <begin position="135"/>
        <end position="158"/>
    </location>
</feature>
<keyword evidence="5" id="KW-0328">Glycosyltransferase</keyword>
<feature type="transmembrane region" description="Helical" evidence="12">
    <location>
        <begin position="261"/>
        <end position="283"/>
    </location>
</feature>
<evidence type="ECO:0000313" key="14">
    <source>
        <dbReference type="EMBL" id="KAG2493559.1"/>
    </source>
</evidence>
<evidence type="ECO:0000256" key="2">
    <source>
        <dbReference type="ARBA" id="ARBA00004922"/>
    </source>
</evidence>
<comment type="pathway">
    <text evidence="2">Protein modification; protein glycosylation.</text>
</comment>
<evidence type="ECO:0000313" key="15">
    <source>
        <dbReference type="Proteomes" id="UP000612055"/>
    </source>
</evidence>
<feature type="region of interest" description="Disordered" evidence="11">
    <location>
        <begin position="1017"/>
        <end position="1098"/>
    </location>
</feature>
<evidence type="ECO:0000256" key="11">
    <source>
        <dbReference type="SAM" id="MobiDB-lite"/>
    </source>
</evidence>
<evidence type="ECO:0000256" key="12">
    <source>
        <dbReference type="SAM" id="Phobius"/>
    </source>
</evidence>
<dbReference type="GO" id="GO:0005789">
    <property type="term" value="C:endoplasmic reticulum membrane"/>
    <property type="evidence" value="ECO:0007669"/>
    <property type="project" value="UniProtKB-SubCell"/>
</dbReference>
<comment type="caution">
    <text evidence="14">The sequence shown here is derived from an EMBL/GenBank/DDBJ whole genome shotgun (WGS) entry which is preliminary data.</text>
</comment>
<feature type="region of interest" description="Disordered" evidence="11">
    <location>
        <begin position="1103"/>
        <end position="1122"/>
    </location>
</feature>
<feature type="compositionally biased region" description="Pro residues" evidence="11">
    <location>
        <begin position="1037"/>
        <end position="1061"/>
    </location>
</feature>
<evidence type="ECO:0000256" key="6">
    <source>
        <dbReference type="ARBA" id="ARBA00022679"/>
    </source>
</evidence>
<organism evidence="14 15">
    <name type="scientific">Edaphochlamys debaryana</name>
    <dbReference type="NCBI Taxonomy" id="47281"/>
    <lineage>
        <taxon>Eukaryota</taxon>
        <taxon>Viridiplantae</taxon>
        <taxon>Chlorophyta</taxon>
        <taxon>core chlorophytes</taxon>
        <taxon>Chlorophyceae</taxon>
        <taxon>CS clade</taxon>
        <taxon>Chlamydomonadales</taxon>
        <taxon>Chlamydomonadales incertae sedis</taxon>
        <taxon>Edaphochlamys</taxon>
    </lineage>
</organism>
<feature type="transmembrane region" description="Helical" evidence="12">
    <location>
        <begin position="102"/>
        <end position="123"/>
    </location>
</feature>
<name>A0A835Y1H5_9CHLO</name>
<keyword evidence="15" id="KW-1185">Reference proteome</keyword>
<dbReference type="PANTHER" id="PTHR12413:SF2">
    <property type="entry name" value="DOLICHYL PYROPHOSPHATE GLC1MAN9GLCNAC2 ALPHA-1,3-GLUCOSYLTRANSFERASE-RELATED"/>
    <property type="match status" value="1"/>
</dbReference>
<dbReference type="Proteomes" id="UP000612055">
    <property type="component" value="Unassembled WGS sequence"/>
</dbReference>
<keyword evidence="7 12" id="KW-0812">Transmembrane</keyword>
<keyword evidence="6" id="KW-0808">Transferase</keyword>
<feature type="chain" id="PRO_5032297683" description="dolichyl-P-Glc:Glc1Man9GlcNAc2-PP-dolichol alpha-1,3-glucosyltransferase" evidence="13">
    <location>
        <begin position="22"/>
        <end position="1297"/>
    </location>
</feature>
<dbReference type="GO" id="GO:0006487">
    <property type="term" value="P:protein N-linked glycosylation"/>
    <property type="evidence" value="ECO:0007669"/>
    <property type="project" value="TreeGrafter"/>
</dbReference>
<evidence type="ECO:0000256" key="8">
    <source>
        <dbReference type="ARBA" id="ARBA00022824"/>
    </source>
</evidence>
<dbReference type="GO" id="GO:0042283">
    <property type="term" value="F:dolichyl pyrophosphate Glc1Man9GlcNAc2 alpha-1,3-glucosyltransferase activity"/>
    <property type="evidence" value="ECO:0007669"/>
    <property type="project" value="UniProtKB-EC"/>
</dbReference>
<dbReference type="EMBL" id="JAEHOE010000037">
    <property type="protein sequence ID" value="KAG2493559.1"/>
    <property type="molecule type" value="Genomic_DNA"/>
</dbReference>
<evidence type="ECO:0000256" key="7">
    <source>
        <dbReference type="ARBA" id="ARBA00022692"/>
    </source>
</evidence>
<gene>
    <name evidence="14" type="ORF">HYH03_008373</name>
</gene>
<feature type="transmembrane region" description="Helical" evidence="12">
    <location>
        <begin position="164"/>
        <end position="180"/>
    </location>
</feature>
<feature type="transmembrane region" description="Helical" evidence="12">
    <location>
        <begin position="369"/>
        <end position="387"/>
    </location>
</feature>